<accession>A0A174YXS6</accession>
<dbReference type="CDD" id="cd00085">
    <property type="entry name" value="HNHc"/>
    <property type="match status" value="1"/>
</dbReference>
<dbReference type="Pfam" id="PF14279">
    <property type="entry name" value="HNH_5"/>
    <property type="match status" value="1"/>
</dbReference>
<gene>
    <name evidence="2" type="ORF">ERS852490_01120</name>
</gene>
<dbReference type="PANTHER" id="PTHR33877">
    <property type="entry name" value="SLL1193 PROTEIN"/>
    <property type="match status" value="1"/>
</dbReference>
<dbReference type="Gene3D" id="1.10.30.50">
    <property type="match status" value="1"/>
</dbReference>
<dbReference type="EMBL" id="CZBU01000002">
    <property type="protein sequence ID" value="CUQ76551.1"/>
    <property type="molecule type" value="Genomic_DNA"/>
</dbReference>
<dbReference type="InterPro" id="IPR052892">
    <property type="entry name" value="NA-targeting_endonuclease"/>
</dbReference>
<name>A0A174YXS6_9FIRM</name>
<dbReference type="PANTHER" id="PTHR33877:SF1">
    <property type="entry name" value="TYPE IV METHYL-DIRECTED RESTRICTION ENZYME ECOKMCRA"/>
    <property type="match status" value="1"/>
</dbReference>
<dbReference type="InterPro" id="IPR029471">
    <property type="entry name" value="HNH_5"/>
</dbReference>
<feature type="domain" description="HNH nuclease" evidence="1">
    <location>
        <begin position="88"/>
        <end position="141"/>
    </location>
</feature>
<evidence type="ECO:0000259" key="1">
    <source>
        <dbReference type="SMART" id="SM00507"/>
    </source>
</evidence>
<dbReference type="OrthoDB" id="9802901at2"/>
<reference evidence="2 3" key="1">
    <citation type="submission" date="2015-09" db="EMBL/GenBank/DDBJ databases">
        <authorList>
            <consortium name="Pathogen Informatics"/>
        </authorList>
    </citation>
    <scope>NUCLEOTIDE SEQUENCE [LARGE SCALE GENOMIC DNA]</scope>
    <source>
        <strain evidence="2 3">2789STDY5834875</strain>
    </source>
</reference>
<evidence type="ECO:0000313" key="2">
    <source>
        <dbReference type="EMBL" id="CUQ76551.1"/>
    </source>
</evidence>
<sequence length="184" mass="21364">MAVLNGREVDIMAYVLTNGNYYIRITENGGVAKTKDVNEAQIYLTMEKAKERLEKAQSKTKGYYILDIVTNEKYKLNRSRRRIRFPEEARKLIYNTANGRCILCGRKITYDNMTLDHIVPLVMNGADDISNLQCTCKACNEFKGSILPDDFMERITEIFIYQTGIKQGNRLLWKITHRLLNRLI</sequence>
<organism evidence="2 3">
    <name type="scientific">Lachnospira eligens</name>
    <dbReference type="NCBI Taxonomy" id="39485"/>
    <lineage>
        <taxon>Bacteria</taxon>
        <taxon>Bacillati</taxon>
        <taxon>Bacillota</taxon>
        <taxon>Clostridia</taxon>
        <taxon>Lachnospirales</taxon>
        <taxon>Lachnospiraceae</taxon>
        <taxon>Lachnospira</taxon>
    </lineage>
</organism>
<dbReference type="AlphaFoldDB" id="A0A174YXS6"/>
<dbReference type="Proteomes" id="UP000095621">
    <property type="component" value="Unassembled WGS sequence"/>
</dbReference>
<dbReference type="SMART" id="SM00507">
    <property type="entry name" value="HNHc"/>
    <property type="match status" value="1"/>
</dbReference>
<protein>
    <submittedName>
        <fullName evidence="2">Uncharacterized protein conserved in bacteria</fullName>
    </submittedName>
</protein>
<dbReference type="InterPro" id="IPR003615">
    <property type="entry name" value="HNH_nuc"/>
</dbReference>
<proteinExistence type="predicted"/>
<evidence type="ECO:0000313" key="3">
    <source>
        <dbReference type="Proteomes" id="UP000095621"/>
    </source>
</evidence>